<dbReference type="EMBL" id="NHMP01000002">
    <property type="protein sequence ID" value="OXE50087.1"/>
    <property type="molecule type" value="Genomic_DNA"/>
</dbReference>
<organism evidence="1 2">
    <name type="scientific">Turicimonas muris</name>
    <dbReference type="NCBI Taxonomy" id="1796652"/>
    <lineage>
        <taxon>Bacteria</taxon>
        <taxon>Pseudomonadati</taxon>
        <taxon>Pseudomonadota</taxon>
        <taxon>Betaproteobacteria</taxon>
        <taxon>Burkholderiales</taxon>
        <taxon>Sutterellaceae</taxon>
        <taxon>Turicimonas</taxon>
    </lineage>
</organism>
<evidence type="ECO:0008006" key="3">
    <source>
        <dbReference type="Google" id="ProtNLM"/>
    </source>
</evidence>
<name>A0A227KP99_9BURK</name>
<dbReference type="Pfam" id="PF11937">
    <property type="entry name" value="DUF3455"/>
    <property type="match status" value="1"/>
</dbReference>
<reference evidence="2" key="1">
    <citation type="submission" date="2017-05" db="EMBL/GenBank/DDBJ databases">
        <title>Improved OligoMM genomes.</title>
        <authorList>
            <person name="Garzetti D."/>
        </authorList>
    </citation>
    <scope>NUCLEOTIDE SEQUENCE [LARGE SCALE GENOMIC DNA]</scope>
    <source>
        <strain evidence="2">YL45</strain>
    </source>
</reference>
<gene>
    <name evidence="1" type="ORF">ADH67_03515</name>
</gene>
<comment type="caution">
    <text evidence="1">The sequence shown here is derived from an EMBL/GenBank/DDBJ whole genome shotgun (WGS) entry which is preliminary data.</text>
</comment>
<evidence type="ECO:0000313" key="2">
    <source>
        <dbReference type="Proteomes" id="UP000214610"/>
    </source>
</evidence>
<dbReference type="PANTHER" id="PTHR35567:SF1">
    <property type="entry name" value="CONSERVED FUNGAL PROTEIN (AFU_ORTHOLOGUE AFUA_1G14230)"/>
    <property type="match status" value="1"/>
</dbReference>
<protein>
    <recommendedName>
        <fullName evidence="3">DUF3455 domain-containing protein</fullName>
    </recommendedName>
</protein>
<evidence type="ECO:0000313" key="1">
    <source>
        <dbReference type="EMBL" id="OXE50087.1"/>
    </source>
</evidence>
<dbReference type="Proteomes" id="UP000214610">
    <property type="component" value="Unassembled WGS sequence"/>
</dbReference>
<keyword evidence="2" id="KW-1185">Reference proteome</keyword>
<sequence>MLLTTPDGLMKTYLKALLFTLPICLAGCSTIGDNLSSLIPGTGGVPSKLTPPTGKPILTLQAKGVQVFRCTVDSKGPYYRFERPDAALYEGSEKVGTLSGPMSAISYKDGSSIISTRVSAWANPSDSKKDLVLALLSAVPNDKPGALEGVRYIQRLDTKGGIPQSNCSQTEAGKLLKVPFTAEFVFWK</sequence>
<dbReference type="InterPro" id="IPR021851">
    <property type="entry name" value="DUF3455"/>
</dbReference>
<dbReference type="PANTHER" id="PTHR35567">
    <property type="entry name" value="MALATE DEHYDROGENASE (AFU_ORTHOLOGUE AFUA_2G13800)"/>
    <property type="match status" value="1"/>
</dbReference>
<accession>A0A227KP99</accession>
<dbReference type="AlphaFoldDB" id="A0A227KP99"/>
<proteinExistence type="predicted"/>